<dbReference type="InterPro" id="IPR001434">
    <property type="entry name" value="OmcB-like_DUF11"/>
</dbReference>
<keyword evidence="6" id="KW-1185">Reference proteome</keyword>
<evidence type="ECO:0000259" key="3">
    <source>
        <dbReference type="Pfam" id="PF21959"/>
    </source>
</evidence>
<dbReference type="RefSeq" id="WP_345098776.1">
    <property type="nucleotide sequence ID" value="NZ_BAABGS010000019.1"/>
</dbReference>
<dbReference type="Proteomes" id="UP001597373">
    <property type="component" value="Unassembled WGS sequence"/>
</dbReference>
<evidence type="ECO:0000259" key="4">
    <source>
        <dbReference type="Pfam" id="PF24346"/>
    </source>
</evidence>
<accession>A0ABW5DCN0</accession>
<feature type="domain" description="DUF6923" evidence="3">
    <location>
        <begin position="86"/>
        <end position="288"/>
    </location>
</feature>
<evidence type="ECO:0000313" key="6">
    <source>
        <dbReference type="Proteomes" id="UP001597373"/>
    </source>
</evidence>
<dbReference type="Gene3D" id="2.60.40.10">
    <property type="entry name" value="Immunoglobulins"/>
    <property type="match status" value="1"/>
</dbReference>
<organism evidence="5 6">
    <name type="scientific">Chelativorans composti</name>
    <dbReference type="NCBI Taxonomy" id="768533"/>
    <lineage>
        <taxon>Bacteria</taxon>
        <taxon>Pseudomonadati</taxon>
        <taxon>Pseudomonadota</taxon>
        <taxon>Alphaproteobacteria</taxon>
        <taxon>Hyphomicrobiales</taxon>
        <taxon>Phyllobacteriaceae</taxon>
        <taxon>Chelativorans</taxon>
    </lineage>
</organism>
<proteinExistence type="predicted"/>
<dbReference type="PANTHER" id="PTHR34819:SF4">
    <property type="entry name" value="LARGE CYSTEINE-RICH PERIPLASMIC PROTEIN OMCB"/>
    <property type="match status" value="1"/>
</dbReference>
<dbReference type="PANTHER" id="PTHR34819">
    <property type="entry name" value="LARGE CYSTEINE-RICH PERIPLASMIC PROTEIN OMCB"/>
    <property type="match status" value="1"/>
</dbReference>
<dbReference type="NCBIfam" id="TIGR01451">
    <property type="entry name" value="B_ant_repeat"/>
    <property type="match status" value="2"/>
</dbReference>
<dbReference type="InterPro" id="IPR051172">
    <property type="entry name" value="Chlamydia_OmcB"/>
</dbReference>
<dbReference type="InterPro" id="IPR055354">
    <property type="entry name" value="DUF7507"/>
</dbReference>
<keyword evidence="1" id="KW-0732">Signal</keyword>
<evidence type="ECO:0000313" key="5">
    <source>
        <dbReference type="EMBL" id="MFD2258877.1"/>
    </source>
</evidence>
<reference evidence="6" key="1">
    <citation type="journal article" date="2019" name="Int. J. Syst. Evol. Microbiol.">
        <title>The Global Catalogue of Microorganisms (GCM) 10K type strain sequencing project: providing services to taxonomists for standard genome sequencing and annotation.</title>
        <authorList>
            <consortium name="The Broad Institute Genomics Platform"/>
            <consortium name="The Broad Institute Genome Sequencing Center for Infectious Disease"/>
            <person name="Wu L."/>
            <person name="Ma J."/>
        </authorList>
    </citation>
    <scope>NUCLEOTIDE SEQUENCE [LARGE SCALE GENOMIC DNA]</scope>
    <source>
        <strain evidence="6">KCTC 23707</strain>
    </source>
</reference>
<dbReference type="SUPFAM" id="SSF117074">
    <property type="entry name" value="Hypothetical protein PA1324"/>
    <property type="match status" value="1"/>
</dbReference>
<dbReference type="Pfam" id="PF01345">
    <property type="entry name" value="DUF11"/>
    <property type="match status" value="1"/>
</dbReference>
<name>A0ABW5DCN0_9HYPH</name>
<dbReference type="InterPro" id="IPR047589">
    <property type="entry name" value="DUF11_rpt"/>
</dbReference>
<sequence>MIDVHGKGFARLLWGVCLLALANPVQVHADNQYPPIVPIGAMEPFECDGRIFIAENIFDGVGDISGVDLGTINLTEPPLLKLDLIPSSHRGGYTYNAMGYNPIDNFIYAIKRDNNGADSHDLLRIYRNGNVEYVKSLGEFTESVVADFDDEGNFYIVDYDYKLFKYRIDGNNVELVDSKPLNPPVPLQDMGYYDGALWSIQVNNQNYSIVRIDLDDFGAVTAGPFQSGTGEILSFTSVFAAKNGVYAYDTDSGNFVRIDMSSGDISQMSLQFLAKGTEMSSSDGAKCLHAPLGLPVDIEVTKTPAQDAYLPGQSVSFTIVVKNNGPWGAADIQLVDALPPNAVSASWSCTSKTSAATCAPASGTGDLNATITLPQSGVSVTYQVTIETSPTDMSDIENTASVVVPEDFADQVPDNNTSTVVVKGPRLVLEKAGQWIDANDIGAPEVGEVIQYTFTVTNDTGVEVKEVTIVDPLLSSVEPASLAVLGPGEKFVFTGNYPFTEADILNENVVNVAVATAVLGSTLMQSEEASVSVHLPPPMPALYTKKSTAFLDDLVPNKLPDAGERLEIRVLVRNEGNVSMTVLQPEDAGPTFNGQKGTGTMTPFAPEQQVIPRNGEGVFVAYYYLTEEDISNSAGLTDGIMNVVVTPALTPQDVAAGRAPTAYPLLVPAIATLPGYMISKGAQIGQVTRGQQVPYVITIEPKDTSGSISVVDRIPKGFAYLPGSARVDGIAFEPKREGTALVFDLEVNAERRIDYVLVATGTAILGTHTNMAQVFQLGELKKPVSVIARSEVELIPDPVFDCGDVIGKVFDDKNRNGYHDNGEPGIAGARVVTVQGISVTTDKHGRFSVACADLPNARVGSTYVMKLDPRSLPTGYRILSENPRTVRLTPGKATILNFATSIGRVVRLDVNDSAFRPGEYALEESWEDRLGQLIDTLAAEPSVLHIAYLEASADRGLAGKRLTELRKRITELWRDRSNRYRLEIETVMISASDVAAK</sequence>
<feature type="domain" description="DUF7507" evidence="4">
    <location>
        <begin position="427"/>
        <end position="518"/>
    </location>
</feature>
<dbReference type="Pfam" id="PF24346">
    <property type="entry name" value="DUF7507"/>
    <property type="match status" value="1"/>
</dbReference>
<dbReference type="Pfam" id="PF21959">
    <property type="entry name" value="DUF6923"/>
    <property type="match status" value="1"/>
</dbReference>
<dbReference type="InterPro" id="IPR013783">
    <property type="entry name" value="Ig-like_fold"/>
</dbReference>
<feature type="domain" description="DUF11" evidence="2">
    <location>
        <begin position="297"/>
        <end position="421"/>
    </location>
</feature>
<feature type="signal peptide" evidence="1">
    <location>
        <begin position="1"/>
        <end position="29"/>
    </location>
</feature>
<evidence type="ECO:0000256" key="1">
    <source>
        <dbReference type="SAM" id="SignalP"/>
    </source>
</evidence>
<evidence type="ECO:0000259" key="2">
    <source>
        <dbReference type="Pfam" id="PF01345"/>
    </source>
</evidence>
<protein>
    <submittedName>
        <fullName evidence="5">DUF6923 family protein</fullName>
    </submittedName>
</protein>
<gene>
    <name evidence="5" type="ORF">ACFSMZ_03760</name>
</gene>
<comment type="caution">
    <text evidence="5">The sequence shown here is derived from an EMBL/GenBank/DDBJ whole genome shotgun (WGS) entry which is preliminary data.</text>
</comment>
<dbReference type="InterPro" id="IPR054215">
    <property type="entry name" value="DUF6923"/>
</dbReference>
<feature type="chain" id="PRO_5046480052" evidence="1">
    <location>
        <begin position="30"/>
        <end position="997"/>
    </location>
</feature>
<dbReference type="EMBL" id="JBHUIR010000015">
    <property type="protein sequence ID" value="MFD2258877.1"/>
    <property type="molecule type" value="Genomic_DNA"/>
</dbReference>
<dbReference type="SUPFAM" id="SSF69304">
    <property type="entry name" value="Tricorn protease N-terminal domain"/>
    <property type="match status" value="1"/>
</dbReference>